<dbReference type="AlphaFoldDB" id="A0A4Y2U9F1"/>
<gene>
    <name evidence="1" type="ORF">AVEN_255354_1</name>
</gene>
<dbReference type="Proteomes" id="UP000499080">
    <property type="component" value="Unassembled WGS sequence"/>
</dbReference>
<evidence type="ECO:0000313" key="1">
    <source>
        <dbReference type="EMBL" id="GBO09625.1"/>
    </source>
</evidence>
<organism evidence="1 2">
    <name type="scientific">Araneus ventricosus</name>
    <name type="common">Orbweaver spider</name>
    <name type="synonym">Epeira ventricosa</name>
    <dbReference type="NCBI Taxonomy" id="182803"/>
    <lineage>
        <taxon>Eukaryota</taxon>
        <taxon>Metazoa</taxon>
        <taxon>Ecdysozoa</taxon>
        <taxon>Arthropoda</taxon>
        <taxon>Chelicerata</taxon>
        <taxon>Arachnida</taxon>
        <taxon>Araneae</taxon>
        <taxon>Araneomorphae</taxon>
        <taxon>Entelegynae</taxon>
        <taxon>Araneoidea</taxon>
        <taxon>Araneidae</taxon>
        <taxon>Araneus</taxon>
    </lineage>
</organism>
<comment type="caution">
    <text evidence="1">The sequence shown here is derived from an EMBL/GenBank/DDBJ whole genome shotgun (WGS) entry which is preliminary data.</text>
</comment>
<protein>
    <submittedName>
        <fullName evidence="1">Uncharacterized protein</fullName>
    </submittedName>
</protein>
<reference evidence="1 2" key="1">
    <citation type="journal article" date="2019" name="Sci. Rep.">
        <title>Orb-weaving spider Araneus ventricosus genome elucidates the spidroin gene catalogue.</title>
        <authorList>
            <person name="Kono N."/>
            <person name="Nakamura H."/>
            <person name="Ohtoshi R."/>
            <person name="Moran D.A.P."/>
            <person name="Shinohara A."/>
            <person name="Yoshida Y."/>
            <person name="Fujiwara M."/>
            <person name="Mori M."/>
            <person name="Tomita M."/>
            <person name="Arakawa K."/>
        </authorList>
    </citation>
    <scope>NUCLEOTIDE SEQUENCE [LARGE SCALE GENOMIC DNA]</scope>
</reference>
<accession>A0A4Y2U9F1</accession>
<dbReference type="EMBL" id="BGPR01034983">
    <property type="protein sequence ID" value="GBO09625.1"/>
    <property type="molecule type" value="Genomic_DNA"/>
</dbReference>
<evidence type="ECO:0000313" key="2">
    <source>
        <dbReference type="Proteomes" id="UP000499080"/>
    </source>
</evidence>
<sequence>MVDASCIFGELKHQKPECSNLAENAWCAYKGAQMLCAGLASFCTTTAPFNPQRRQTQIHYGSSVGSDFEPEALRPQSPAFTFGYYGI</sequence>
<name>A0A4Y2U9F1_ARAVE</name>
<proteinExistence type="predicted"/>
<keyword evidence="2" id="KW-1185">Reference proteome</keyword>